<name>A0A6I2M970_9BACI</name>
<reference evidence="2 3" key="1">
    <citation type="submission" date="2019-11" db="EMBL/GenBank/DDBJ databases">
        <title>Bacillus idriensis genome.</title>
        <authorList>
            <person name="Konopka E.N."/>
            <person name="Newman J.D."/>
        </authorList>
    </citation>
    <scope>NUCLEOTIDE SEQUENCE [LARGE SCALE GENOMIC DNA]</scope>
    <source>
        <strain evidence="2 3">DSM 19097</strain>
    </source>
</reference>
<comment type="caution">
    <text evidence="2">The sequence shown here is derived from an EMBL/GenBank/DDBJ whole genome shotgun (WGS) entry which is preliminary data.</text>
</comment>
<keyword evidence="3" id="KW-1185">Reference proteome</keyword>
<proteinExistence type="predicted"/>
<dbReference type="RefSeq" id="WP_154317789.1">
    <property type="nucleotide sequence ID" value="NZ_CAJGAA010000001.1"/>
</dbReference>
<evidence type="ECO:0000313" key="3">
    <source>
        <dbReference type="Proteomes" id="UP000441585"/>
    </source>
</evidence>
<feature type="domain" description="PIN like" evidence="1">
    <location>
        <begin position="25"/>
        <end position="265"/>
    </location>
</feature>
<gene>
    <name evidence="2" type="ORF">GJU41_00185</name>
</gene>
<dbReference type="EMBL" id="WKKF01000001">
    <property type="protein sequence ID" value="MRX52373.1"/>
    <property type="molecule type" value="Genomic_DNA"/>
</dbReference>
<protein>
    <recommendedName>
        <fullName evidence="1">PIN like domain-containing protein</fullName>
    </recommendedName>
</protein>
<dbReference type="InterPro" id="IPR041578">
    <property type="entry name" value="PIN_8"/>
</dbReference>
<organism evidence="2 3">
    <name type="scientific">Metabacillus idriensis</name>
    <dbReference type="NCBI Taxonomy" id="324768"/>
    <lineage>
        <taxon>Bacteria</taxon>
        <taxon>Bacillati</taxon>
        <taxon>Bacillota</taxon>
        <taxon>Bacilli</taxon>
        <taxon>Bacillales</taxon>
        <taxon>Bacillaceae</taxon>
        <taxon>Metabacillus</taxon>
    </lineage>
</organism>
<dbReference type="AlphaFoldDB" id="A0A6I2M970"/>
<sequence length="452" mass="53604">MKNKFYGLIPYTENELSAIWKDAILILDTNVLLNFYRYSTKRSYSAIFDILKSFKEQNRLYIPYQVALEYFFNCDNVVDLQKQGIHNFSKQIRDEINNLSSNITRIHEDYKKTHPYLILNNFNPINHDIASIQEKLENIKEQELLKLKSTDEIQFNLLNLLKNSIGEPYSKEELSQIEKTAEERYKQKIPPGWEDGQGSNKKDAIRTFGEYQYNQKFGDFILWRHIIDRVRNSTEKKPIIFITEDNKTDWWVKKRNRILRPQPHLLKEFYELTNEDILIYRLDTFIQDAIFYNKVKIDQETFEELSTDLNNIRKEAILNILNDKPADSNSIFDFENWDFLKELTQYLKPDQIEELEKLKAKEKIIKDGKILNVSEFISPVFYIINKAEENIKNEILEIIEAIDLFDEAIAIDYKQKLGSIPNTKGSGLADYIKLLNETKRYLQFLSNPINDI</sequence>
<accession>A0A6I2M970</accession>
<evidence type="ECO:0000259" key="1">
    <source>
        <dbReference type="Pfam" id="PF18476"/>
    </source>
</evidence>
<dbReference type="Proteomes" id="UP000441585">
    <property type="component" value="Unassembled WGS sequence"/>
</dbReference>
<evidence type="ECO:0000313" key="2">
    <source>
        <dbReference type="EMBL" id="MRX52373.1"/>
    </source>
</evidence>
<dbReference type="Pfam" id="PF18476">
    <property type="entry name" value="PIN_8"/>
    <property type="match status" value="1"/>
</dbReference>